<dbReference type="EMBL" id="BTGU01004406">
    <property type="protein sequence ID" value="GMN26658.1"/>
    <property type="molecule type" value="Genomic_DNA"/>
</dbReference>
<dbReference type="InterPro" id="IPR032675">
    <property type="entry name" value="LRR_dom_sf"/>
</dbReference>
<organism evidence="2 3">
    <name type="scientific">Ficus carica</name>
    <name type="common">Common fig</name>
    <dbReference type="NCBI Taxonomy" id="3494"/>
    <lineage>
        <taxon>Eukaryota</taxon>
        <taxon>Viridiplantae</taxon>
        <taxon>Streptophyta</taxon>
        <taxon>Embryophyta</taxon>
        <taxon>Tracheophyta</taxon>
        <taxon>Spermatophyta</taxon>
        <taxon>Magnoliopsida</taxon>
        <taxon>eudicotyledons</taxon>
        <taxon>Gunneridae</taxon>
        <taxon>Pentapetalae</taxon>
        <taxon>rosids</taxon>
        <taxon>fabids</taxon>
        <taxon>Rosales</taxon>
        <taxon>Moraceae</taxon>
        <taxon>Ficeae</taxon>
        <taxon>Ficus</taxon>
    </lineage>
</organism>
<dbReference type="SUPFAM" id="SSF52047">
    <property type="entry name" value="RNI-like"/>
    <property type="match status" value="1"/>
</dbReference>
<evidence type="ECO:0000313" key="2">
    <source>
        <dbReference type="EMBL" id="GMN26658.1"/>
    </source>
</evidence>
<dbReference type="Proteomes" id="UP001187192">
    <property type="component" value="Unassembled WGS sequence"/>
</dbReference>
<feature type="domain" description="R13L1/DRL21-like LRR repeat region" evidence="1">
    <location>
        <begin position="43"/>
        <end position="113"/>
    </location>
</feature>
<gene>
    <name evidence="2" type="ORF">TIFTF001_046075</name>
</gene>
<name>A0AA87YZQ5_FICCA</name>
<proteinExistence type="predicted"/>
<dbReference type="InterPro" id="IPR056789">
    <property type="entry name" value="LRR_R13L1-DRL21"/>
</dbReference>
<keyword evidence="3" id="KW-1185">Reference proteome</keyword>
<dbReference type="Pfam" id="PF25019">
    <property type="entry name" value="LRR_R13L1-DRL21"/>
    <property type="match status" value="1"/>
</dbReference>
<dbReference type="PANTHER" id="PTHR47186">
    <property type="entry name" value="LEUCINE-RICH REPEAT-CONTAINING PROTEIN 57"/>
    <property type="match status" value="1"/>
</dbReference>
<reference evidence="2" key="1">
    <citation type="submission" date="2023-07" db="EMBL/GenBank/DDBJ databases">
        <title>draft genome sequence of fig (Ficus carica).</title>
        <authorList>
            <person name="Takahashi T."/>
            <person name="Nishimura K."/>
        </authorList>
    </citation>
    <scope>NUCLEOTIDE SEQUENCE</scope>
</reference>
<dbReference type="PANTHER" id="PTHR47186:SF3">
    <property type="entry name" value="OS09G0267800 PROTEIN"/>
    <property type="match status" value="1"/>
</dbReference>
<dbReference type="AlphaFoldDB" id="A0AA87YZQ5"/>
<evidence type="ECO:0000259" key="1">
    <source>
        <dbReference type="Pfam" id="PF25019"/>
    </source>
</evidence>
<comment type="caution">
    <text evidence="2">The sequence shown here is derived from an EMBL/GenBank/DDBJ whole genome shotgun (WGS) entry which is preliminary data.</text>
</comment>
<accession>A0AA87YZQ5</accession>
<protein>
    <recommendedName>
        <fullName evidence="1">R13L1/DRL21-like LRR repeat region domain-containing protein</fullName>
    </recommendedName>
</protein>
<sequence length="136" mass="14922">MCCAIRLPKGLRKFTCLETLHCLVLATGRSSKKGCGITVLGCYNNTALLEGLQPHPNLKRLTIKYFYGTTVFPGWITCLVNLKSLELNFFHSCECLGPFGKLPSLESLAIQGMGAVKKVGLEFLGVEANKQYHSPN</sequence>
<evidence type="ECO:0000313" key="3">
    <source>
        <dbReference type="Proteomes" id="UP001187192"/>
    </source>
</evidence>
<dbReference type="Gene3D" id="3.80.10.10">
    <property type="entry name" value="Ribonuclease Inhibitor"/>
    <property type="match status" value="1"/>
</dbReference>